<dbReference type="EMBL" id="JABFJV010000247">
    <property type="protein sequence ID" value="NOK37702.1"/>
    <property type="molecule type" value="Genomic_DNA"/>
</dbReference>
<evidence type="ECO:0000313" key="2">
    <source>
        <dbReference type="Proteomes" id="UP000563426"/>
    </source>
</evidence>
<comment type="caution">
    <text evidence="1">The sequence shown here is derived from an EMBL/GenBank/DDBJ whole genome shotgun (WGS) entry which is preliminary data.</text>
</comment>
<proteinExistence type="predicted"/>
<name>A0A7Y4NW25_9BACT</name>
<evidence type="ECO:0000313" key="1">
    <source>
        <dbReference type="EMBL" id="NOK37702.1"/>
    </source>
</evidence>
<protein>
    <submittedName>
        <fullName evidence="1">Uncharacterized protein</fullName>
    </submittedName>
</protein>
<accession>A0A7Y4NW25</accession>
<dbReference type="RefSeq" id="WP_171437584.1">
    <property type="nucleotide sequence ID" value="NZ_JABFJV010000247.1"/>
</dbReference>
<keyword evidence="2" id="KW-1185">Reference proteome</keyword>
<dbReference type="InterPro" id="IPR013783">
    <property type="entry name" value="Ig-like_fold"/>
</dbReference>
<dbReference type="AlphaFoldDB" id="A0A7Y4NW25"/>
<organism evidence="1 2">
    <name type="scientific">Corallococcus exercitus</name>
    <dbReference type="NCBI Taxonomy" id="2316736"/>
    <lineage>
        <taxon>Bacteria</taxon>
        <taxon>Pseudomonadati</taxon>
        <taxon>Myxococcota</taxon>
        <taxon>Myxococcia</taxon>
        <taxon>Myxococcales</taxon>
        <taxon>Cystobacterineae</taxon>
        <taxon>Myxococcaceae</taxon>
        <taxon>Corallococcus</taxon>
    </lineage>
</organism>
<gene>
    <name evidence="1" type="ORF">HMI49_31330</name>
</gene>
<reference evidence="1 2" key="1">
    <citation type="submission" date="2020-05" db="EMBL/GenBank/DDBJ databases">
        <authorList>
            <person name="Whitworth D."/>
        </authorList>
    </citation>
    <scope>NUCLEOTIDE SEQUENCE [LARGE SCALE GENOMIC DNA]</scope>
    <source>
        <strain evidence="1 2">AB043B</strain>
    </source>
</reference>
<dbReference type="Gene3D" id="2.60.40.10">
    <property type="entry name" value="Immunoglobulins"/>
    <property type="match status" value="2"/>
</dbReference>
<dbReference type="Proteomes" id="UP000563426">
    <property type="component" value="Unassembled WGS sequence"/>
</dbReference>
<sequence>MGGARFVVSLHQAVTASDVQRVDLTVDAPDIPETTVQLAPDGTVWTGFLSQLRAGTGRRFRAFAYDASAHLLYQGEATGVTITANQTVQVNILLQQVDPSPVFDNAGPIITSLVVSRSSVEVGGFVDVQATARDPNTGDVLTFAWTATAGGFNAPAASGTRWTAPLTEGTQTLTLTVSDQLGASTAVSFPILVEGTGVGEAEVFVRFNSWPEVVSLTGFPTQVVPGQSIGVSAQGVDNDDALANLHYAWTASCAGTWTDEGTANARFTPTELPAQNTCDNCQLTVRVTDGRGGEGLGHLGVCVGAPVAANVAPRITSAFQTARTVGPGSTVRFNVRAVDPEGTALGFAWEAPAGTLGTPAPISEGSEVTWTAPACVDAQATPVVRVRVTDAQGLEVVQAFPLTWSGPACATALGFLTQPSNTLATNVITPAVRVVLLDSLGRTSLTPVGAVRLALGANPGASTLAGAVEAVPVAGVATFADLRIDGAGEGYTLVASVTGLPSLASQAFTIQPLALQGVSNNRYFTTGNAAVTRGRDLSGVVVQALVEQGNGTFTTFGGTGAADGTFTVEGVPLGTYYLRLGNEYVMTSSRAPDLGTDIQGRPAAVAANTGTLFSVDLQGLAAWQGDDFIEVYSPGTSLYASDTRGLAQSGATPTAGAQRWTQTLAYSKMQNAVLVDASAGDQVTFHQLSTKTESSNGAPVSYNAATRAFTAPLVIAQGTTASFTGTMTALTQDQSLTLDLRTPAFEALRAEVHPAATVAGHELYVAAFPDGARGGYSMAPDLLACFLTTGSANRVYTFAYGNPYPGFTQAGIASTTFAVTLLAPGATKALTVNPSVGHKDAVPAFAASAVVPRLGPPRSAMLAGQAATGNLTGVGLTPRLAWTAPSLGTATSYRIRVYEVFVNAQGQTSQTAGGPVALLYTAGTSLRLPPGVLVAGRSYYAVLEARSSGNADFQGHPFRSTLPEASAMSVTGVFTP</sequence>